<evidence type="ECO:0008006" key="7">
    <source>
        <dbReference type="Google" id="ProtNLM"/>
    </source>
</evidence>
<dbReference type="PROSITE" id="PS50046">
    <property type="entry name" value="PHYTOCHROME_2"/>
    <property type="match status" value="1"/>
</dbReference>
<evidence type="ECO:0000256" key="1">
    <source>
        <dbReference type="SAM" id="Coils"/>
    </source>
</evidence>
<dbReference type="InterPro" id="IPR043128">
    <property type="entry name" value="Rev_trsase/Diguanyl_cyclase"/>
</dbReference>
<dbReference type="EMBL" id="AP008231">
    <property type="protein sequence ID" value="BAD79766.1"/>
    <property type="molecule type" value="Genomic_DNA"/>
</dbReference>
<dbReference type="InterPro" id="IPR000160">
    <property type="entry name" value="GGDEF_dom"/>
</dbReference>
<accession>A0A0H3K3Y8</accession>
<dbReference type="GeneID" id="72431425"/>
<dbReference type="InterPro" id="IPR050469">
    <property type="entry name" value="Diguanylate_Cyclase"/>
</dbReference>
<dbReference type="Pfam" id="PF00990">
    <property type="entry name" value="GGDEF"/>
    <property type="match status" value="1"/>
</dbReference>
<organism evidence="5 6">
    <name type="scientific">Synechococcus sp. (strain ATCC 27144 / PCC 6301 / SAUG 1402/1)</name>
    <name type="common">Anacystis nidulans</name>
    <dbReference type="NCBI Taxonomy" id="269084"/>
    <lineage>
        <taxon>Bacteria</taxon>
        <taxon>Bacillati</taxon>
        <taxon>Cyanobacteriota</taxon>
        <taxon>Cyanophyceae</taxon>
        <taxon>Synechococcales</taxon>
        <taxon>Synechococcaceae</taxon>
        <taxon>Synechococcus</taxon>
    </lineage>
</organism>
<dbReference type="SUPFAM" id="SSF55073">
    <property type="entry name" value="Nucleotide cyclase"/>
    <property type="match status" value="1"/>
</dbReference>
<dbReference type="eggNOG" id="COG3706">
    <property type="taxonomic scope" value="Bacteria"/>
</dbReference>
<feature type="coiled-coil region" evidence="1">
    <location>
        <begin position="65"/>
        <end position="92"/>
    </location>
</feature>
<dbReference type="Gene3D" id="3.30.450.40">
    <property type="match status" value="1"/>
</dbReference>
<dbReference type="Gene3D" id="3.30.70.270">
    <property type="match status" value="1"/>
</dbReference>
<dbReference type="InterPro" id="IPR016132">
    <property type="entry name" value="Phyto_chromo_attachment"/>
</dbReference>
<dbReference type="Proteomes" id="UP000001175">
    <property type="component" value="Chromosome"/>
</dbReference>
<dbReference type="GO" id="GO:1902201">
    <property type="term" value="P:negative regulation of bacterial-type flagellum-dependent cell motility"/>
    <property type="evidence" value="ECO:0007669"/>
    <property type="project" value="TreeGrafter"/>
</dbReference>
<dbReference type="RefSeq" id="WP_011243886.1">
    <property type="nucleotide sequence ID" value="NC_006576.1"/>
</dbReference>
<dbReference type="PANTHER" id="PTHR45138">
    <property type="entry name" value="REGULATORY COMPONENTS OF SENSORY TRANSDUCTION SYSTEM"/>
    <property type="match status" value="1"/>
</dbReference>
<protein>
    <recommendedName>
        <fullName evidence="7">Diguanylate cyclase</fullName>
    </recommendedName>
</protein>
<dbReference type="InterPro" id="IPR003018">
    <property type="entry name" value="GAF"/>
</dbReference>
<reference evidence="5 6" key="1">
    <citation type="journal article" date="2007" name="Photosyn. Res.">
        <title>Complete nucleotide sequence of the freshwater unicellular cyanobacterium Synechococcus elongatus PCC 6301 chromosome: gene content and organization.</title>
        <authorList>
            <person name="Sugita C."/>
            <person name="Ogata K."/>
            <person name="Shikata M."/>
            <person name="Jikuya H."/>
            <person name="Takano J."/>
            <person name="Furumichi M."/>
            <person name="Kanehisa M."/>
            <person name="Omata T."/>
            <person name="Sugiura M."/>
            <person name="Sugita M."/>
        </authorList>
    </citation>
    <scope>NUCLEOTIDE SEQUENCE [LARGE SCALE GENOMIC DNA]</scope>
    <source>
        <strain evidence="6">ATCC 27144 / PCC 6301 / SAUG 1402/1</strain>
    </source>
</reference>
<feature type="transmembrane region" description="Helical" evidence="2">
    <location>
        <begin position="17"/>
        <end position="34"/>
    </location>
</feature>
<dbReference type="GO" id="GO:0005886">
    <property type="term" value="C:plasma membrane"/>
    <property type="evidence" value="ECO:0007669"/>
    <property type="project" value="TreeGrafter"/>
</dbReference>
<sequence length="438" mass="49492">MPPSRDSRHPWPAASRWMLGLAAGLVVACLLAILKPGSGWLFLASGLASVSVASFLQAASDRRYLDDLSHRYEQLHDEKEILEENYQKQLAQERILLDITLNIRQSLNLSQVMETAVSEVRSLLRVNRVLIYQFQPDWRGLIVAESVSEPEFSLMGIQIEDYCFANNWDQQYRDGYIHQIDHVAIAGLDDCYRRLLQSIKVKANLVLPIRYGDSLWGLLAAHHCILPRTWRNSEVVLLTQVAEQLSIAIAQSQLLKTLQVTNQRLQDQVRIDGLTQIPNRRRFDEYFNDVWLWGCRDHTPVALLLIDVDYFKTYNDFYGHLAGDEVLRKIGLLLNSVVLRATDLVARYGGEEFVAVLPSTTLEGAQAVARRLQADLQRLQIPHNHSPVAAWVTVSIGIAVTIPTIDVALTDLIDQADKALYEAKSAGRNCIMWAESLA</sequence>
<feature type="domain" description="GGDEF" evidence="4">
    <location>
        <begin position="299"/>
        <end position="436"/>
    </location>
</feature>
<name>A0A0H3K3Y8_SYNP6</name>
<dbReference type="PROSITE" id="PS51257">
    <property type="entry name" value="PROKAR_LIPOPROTEIN"/>
    <property type="match status" value="1"/>
</dbReference>
<proteinExistence type="predicted"/>
<dbReference type="NCBIfam" id="TIGR00254">
    <property type="entry name" value="GGDEF"/>
    <property type="match status" value="1"/>
</dbReference>
<evidence type="ECO:0000259" key="4">
    <source>
        <dbReference type="PROSITE" id="PS50887"/>
    </source>
</evidence>
<feature type="transmembrane region" description="Helical" evidence="2">
    <location>
        <begin position="40"/>
        <end position="59"/>
    </location>
</feature>
<dbReference type="KEGG" id="syc:syc1576_d"/>
<evidence type="ECO:0000313" key="5">
    <source>
        <dbReference type="EMBL" id="BAD79766.1"/>
    </source>
</evidence>
<gene>
    <name evidence="5" type="ordered locus">syc1576_d</name>
</gene>
<dbReference type="GO" id="GO:0052621">
    <property type="term" value="F:diguanylate cyclase activity"/>
    <property type="evidence" value="ECO:0007669"/>
    <property type="project" value="TreeGrafter"/>
</dbReference>
<evidence type="ECO:0000313" key="6">
    <source>
        <dbReference type="Proteomes" id="UP000001175"/>
    </source>
</evidence>
<evidence type="ECO:0000256" key="2">
    <source>
        <dbReference type="SAM" id="Phobius"/>
    </source>
</evidence>
<feature type="domain" description="Phytochrome chromophore attachment site" evidence="3">
    <location>
        <begin position="108"/>
        <end position="244"/>
    </location>
</feature>
<evidence type="ECO:0000259" key="3">
    <source>
        <dbReference type="PROSITE" id="PS50046"/>
    </source>
</evidence>
<dbReference type="AlphaFoldDB" id="A0A0H3K3Y8"/>
<dbReference type="InterPro" id="IPR029016">
    <property type="entry name" value="GAF-like_dom_sf"/>
</dbReference>
<dbReference type="SMART" id="SM00267">
    <property type="entry name" value="GGDEF"/>
    <property type="match status" value="1"/>
</dbReference>
<dbReference type="GO" id="GO:0043709">
    <property type="term" value="P:cell adhesion involved in single-species biofilm formation"/>
    <property type="evidence" value="ECO:0007669"/>
    <property type="project" value="TreeGrafter"/>
</dbReference>
<dbReference type="PROSITE" id="PS50887">
    <property type="entry name" value="GGDEF"/>
    <property type="match status" value="1"/>
</dbReference>
<keyword evidence="2" id="KW-1133">Transmembrane helix</keyword>
<keyword evidence="2" id="KW-0812">Transmembrane</keyword>
<keyword evidence="2" id="KW-0472">Membrane</keyword>
<dbReference type="CDD" id="cd01949">
    <property type="entry name" value="GGDEF"/>
    <property type="match status" value="1"/>
</dbReference>
<dbReference type="SUPFAM" id="SSF55781">
    <property type="entry name" value="GAF domain-like"/>
    <property type="match status" value="1"/>
</dbReference>
<dbReference type="InterPro" id="IPR029787">
    <property type="entry name" value="Nucleotide_cyclase"/>
</dbReference>
<keyword evidence="1" id="KW-0175">Coiled coil</keyword>
<dbReference type="Pfam" id="PF01590">
    <property type="entry name" value="GAF"/>
    <property type="match status" value="1"/>
</dbReference>
<dbReference type="SMART" id="SM00065">
    <property type="entry name" value="GAF"/>
    <property type="match status" value="1"/>
</dbReference>
<dbReference type="FunFam" id="3.30.70.270:FF:000001">
    <property type="entry name" value="Diguanylate cyclase domain protein"/>
    <property type="match status" value="1"/>
</dbReference>
<dbReference type="PANTHER" id="PTHR45138:SF9">
    <property type="entry name" value="DIGUANYLATE CYCLASE DGCM-RELATED"/>
    <property type="match status" value="1"/>
</dbReference>